<accession>A0A934S6E0</accession>
<proteinExistence type="predicted"/>
<keyword evidence="2" id="KW-1185">Reference proteome</keyword>
<comment type="caution">
    <text evidence="1">The sequence shown here is derived from an EMBL/GenBank/DDBJ whole genome shotgun (WGS) entry which is preliminary data.</text>
</comment>
<evidence type="ECO:0000313" key="1">
    <source>
        <dbReference type="EMBL" id="MBK1883067.1"/>
    </source>
</evidence>
<gene>
    <name evidence="1" type="ORF">JIN85_11615</name>
</gene>
<reference evidence="1" key="1">
    <citation type="submission" date="2021-01" db="EMBL/GenBank/DDBJ databases">
        <title>Modified the classification status of verrucomicrobia.</title>
        <authorList>
            <person name="Feng X."/>
        </authorList>
    </citation>
    <scope>NUCLEOTIDE SEQUENCE</scope>
    <source>
        <strain evidence="1">KCTC 22041</strain>
    </source>
</reference>
<dbReference type="EMBL" id="JAENIJ010000017">
    <property type="protein sequence ID" value="MBK1883067.1"/>
    <property type="molecule type" value="Genomic_DNA"/>
</dbReference>
<organism evidence="1 2">
    <name type="scientific">Luteolibacter pohnpeiensis</name>
    <dbReference type="NCBI Taxonomy" id="454153"/>
    <lineage>
        <taxon>Bacteria</taxon>
        <taxon>Pseudomonadati</taxon>
        <taxon>Verrucomicrobiota</taxon>
        <taxon>Verrucomicrobiia</taxon>
        <taxon>Verrucomicrobiales</taxon>
        <taxon>Verrucomicrobiaceae</taxon>
        <taxon>Luteolibacter</taxon>
    </lineage>
</organism>
<dbReference type="Proteomes" id="UP000603141">
    <property type="component" value="Unassembled WGS sequence"/>
</dbReference>
<protein>
    <submittedName>
        <fullName evidence="1">Uncharacterized protein</fullName>
    </submittedName>
</protein>
<name>A0A934S6E0_9BACT</name>
<dbReference type="RefSeq" id="WP_200270825.1">
    <property type="nucleotide sequence ID" value="NZ_JAENIJ010000017.1"/>
</dbReference>
<dbReference type="AlphaFoldDB" id="A0A934S6E0"/>
<evidence type="ECO:0000313" key="2">
    <source>
        <dbReference type="Proteomes" id="UP000603141"/>
    </source>
</evidence>
<sequence>MRFLPLIAALPFLACNRAPQARHRVEKYTRLSVPELSKSVWTYQPIREWKSSSPSKGASGYLVGELNAGDRVVLESGTSIGFNGKHLTIDGRPVPTEVRNVYIDGAGHQVNHTFIRTFD</sequence>